<dbReference type="RefSeq" id="WP_305748908.1">
    <property type="nucleotide sequence ID" value="NZ_JAUZEE010000003.1"/>
</dbReference>
<dbReference type="EMBL" id="JAUZEE010000003">
    <property type="protein sequence ID" value="MDP4300347.1"/>
    <property type="molecule type" value="Genomic_DNA"/>
</dbReference>
<name>A0ABT9G246_LEPDI</name>
<reference evidence="1 2" key="1">
    <citation type="submission" date="2023-08" db="EMBL/GenBank/DDBJ databases">
        <authorList>
            <person name="Roldan D.M."/>
            <person name="Menes R.J."/>
        </authorList>
    </citation>
    <scope>NUCLEOTIDE SEQUENCE [LARGE SCALE GENOMIC DNA]</scope>
    <source>
        <strain evidence="1 2">CCM 2812</strain>
    </source>
</reference>
<protein>
    <submittedName>
        <fullName evidence="1">Uncharacterized protein</fullName>
    </submittedName>
</protein>
<comment type="caution">
    <text evidence="1">The sequence shown here is derived from an EMBL/GenBank/DDBJ whole genome shotgun (WGS) entry which is preliminary data.</text>
</comment>
<evidence type="ECO:0000313" key="2">
    <source>
        <dbReference type="Proteomes" id="UP001235760"/>
    </source>
</evidence>
<accession>A0ABT9G246</accession>
<keyword evidence="2" id="KW-1185">Reference proteome</keyword>
<organism evidence="1 2">
    <name type="scientific">Leptothrix discophora</name>
    <dbReference type="NCBI Taxonomy" id="89"/>
    <lineage>
        <taxon>Bacteria</taxon>
        <taxon>Pseudomonadati</taxon>
        <taxon>Pseudomonadota</taxon>
        <taxon>Betaproteobacteria</taxon>
        <taxon>Burkholderiales</taxon>
        <taxon>Sphaerotilaceae</taxon>
        <taxon>Leptothrix</taxon>
    </lineage>
</organism>
<dbReference type="Proteomes" id="UP001235760">
    <property type="component" value="Unassembled WGS sequence"/>
</dbReference>
<gene>
    <name evidence="1" type="ORF">Q8X39_06830</name>
</gene>
<proteinExistence type="predicted"/>
<sequence>MKVLITADTFAPSMDGPVHLAAHTIAEMEADSARSIVNAAKGLYVDGKDDPGKTKQHTASAELIRLVREAQAEARREARKVPAGTSEPVT</sequence>
<evidence type="ECO:0000313" key="1">
    <source>
        <dbReference type="EMBL" id="MDP4300347.1"/>
    </source>
</evidence>